<keyword evidence="2" id="KW-0812">Transmembrane</keyword>
<dbReference type="Proteomes" id="UP001153069">
    <property type="component" value="Unassembled WGS sequence"/>
</dbReference>
<evidence type="ECO:0000313" key="4">
    <source>
        <dbReference type="Proteomes" id="UP001153069"/>
    </source>
</evidence>
<evidence type="ECO:0000256" key="2">
    <source>
        <dbReference type="SAM" id="Phobius"/>
    </source>
</evidence>
<feature type="transmembrane region" description="Helical" evidence="2">
    <location>
        <begin position="159"/>
        <end position="178"/>
    </location>
</feature>
<feature type="transmembrane region" description="Helical" evidence="2">
    <location>
        <begin position="282"/>
        <end position="300"/>
    </location>
</feature>
<feature type="region of interest" description="Disordered" evidence="1">
    <location>
        <begin position="55"/>
        <end position="82"/>
    </location>
</feature>
<dbReference type="OrthoDB" id="5586934at2759"/>
<accession>A0A9N8HKJ4</accession>
<dbReference type="EMBL" id="CAICTM010000760">
    <property type="protein sequence ID" value="CAB9516102.1"/>
    <property type="molecule type" value="Genomic_DNA"/>
</dbReference>
<proteinExistence type="predicted"/>
<sequence length="301" mass="31464">MSFRSLNSPPLVAAAGAVIVAGLPFVQVGAVSMAALKVANIVAFVTNTTAVSIPGRMDGDQDARMRQGDMNPHDESTPLNNNNNIVQRNRTLVAPAGWAFAIWGPIYLGEAIFCGAQFWDPTMTAAVPSMTAPFVAANLTQSLWCASFRSSYSQGWHKYISVFMLGGTAFSLSQVPFADIASPYMIPLTMHFGWTTAATLVNLNGSLAMGDNTSERTIIAAGHLSAVVATALGIGITVTQTLPVYGFTVAWALAACSSGMKVKPDDPSASSTLKAGAKVQQILLLAGSVLSAGASIYTLLQ</sequence>
<comment type="caution">
    <text evidence="3">The sequence shown here is derived from an EMBL/GenBank/DDBJ whole genome shotgun (WGS) entry which is preliminary data.</text>
</comment>
<evidence type="ECO:0000256" key="1">
    <source>
        <dbReference type="SAM" id="MobiDB-lite"/>
    </source>
</evidence>
<dbReference type="AlphaFoldDB" id="A0A9N8HKJ4"/>
<organism evidence="3 4">
    <name type="scientific">Seminavis robusta</name>
    <dbReference type="NCBI Taxonomy" id="568900"/>
    <lineage>
        <taxon>Eukaryota</taxon>
        <taxon>Sar</taxon>
        <taxon>Stramenopiles</taxon>
        <taxon>Ochrophyta</taxon>
        <taxon>Bacillariophyta</taxon>
        <taxon>Bacillariophyceae</taxon>
        <taxon>Bacillariophycidae</taxon>
        <taxon>Naviculales</taxon>
        <taxon>Naviculaceae</taxon>
        <taxon>Seminavis</taxon>
    </lineage>
</organism>
<evidence type="ECO:0000313" key="3">
    <source>
        <dbReference type="EMBL" id="CAB9516102.1"/>
    </source>
</evidence>
<gene>
    <name evidence="3" type="ORF">SEMRO_761_G198460.1</name>
</gene>
<protein>
    <submittedName>
        <fullName evidence="3">Uncharacterized protein</fullName>
    </submittedName>
</protein>
<keyword evidence="4" id="KW-1185">Reference proteome</keyword>
<reference evidence="3" key="1">
    <citation type="submission" date="2020-06" db="EMBL/GenBank/DDBJ databases">
        <authorList>
            <consortium name="Plant Systems Biology data submission"/>
        </authorList>
    </citation>
    <scope>NUCLEOTIDE SEQUENCE</scope>
    <source>
        <strain evidence="3">D6</strain>
    </source>
</reference>
<keyword evidence="2" id="KW-1133">Transmembrane helix</keyword>
<name>A0A9N8HKJ4_9STRA</name>
<feature type="transmembrane region" description="Helical" evidence="2">
    <location>
        <begin position="184"/>
        <end position="205"/>
    </location>
</feature>
<feature type="transmembrane region" description="Helical" evidence="2">
    <location>
        <begin position="217"/>
        <end position="238"/>
    </location>
</feature>
<dbReference type="PANTHER" id="PTHR33802:SF1">
    <property type="entry name" value="XK-RELATED PROTEIN"/>
    <property type="match status" value="1"/>
</dbReference>
<feature type="transmembrane region" description="Helical" evidence="2">
    <location>
        <begin position="12"/>
        <end position="36"/>
    </location>
</feature>
<feature type="compositionally biased region" description="Basic and acidic residues" evidence="1">
    <location>
        <begin position="57"/>
        <end position="76"/>
    </location>
</feature>
<keyword evidence="2" id="KW-0472">Membrane</keyword>
<dbReference type="PANTHER" id="PTHR33802">
    <property type="entry name" value="SI:CH211-161H7.5-RELATED"/>
    <property type="match status" value="1"/>
</dbReference>